<dbReference type="GO" id="GO:0006396">
    <property type="term" value="P:RNA processing"/>
    <property type="evidence" value="ECO:0007669"/>
    <property type="project" value="InterPro"/>
</dbReference>
<dbReference type="PANTHER" id="PTHR10910:SF62">
    <property type="entry name" value="AT07585P-RELATED"/>
    <property type="match status" value="1"/>
</dbReference>
<dbReference type="GO" id="GO:0003726">
    <property type="term" value="F:double-stranded RNA adenosine deaminase activity"/>
    <property type="evidence" value="ECO:0007669"/>
    <property type="project" value="TreeGrafter"/>
</dbReference>
<evidence type="ECO:0000313" key="3">
    <source>
        <dbReference type="Proteomes" id="UP000054166"/>
    </source>
</evidence>
<evidence type="ECO:0000259" key="1">
    <source>
        <dbReference type="PROSITE" id="PS50141"/>
    </source>
</evidence>
<dbReference type="GO" id="GO:0008251">
    <property type="term" value="F:tRNA-specific adenosine deaminase activity"/>
    <property type="evidence" value="ECO:0007669"/>
    <property type="project" value="TreeGrafter"/>
</dbReference>
<dbReference type="GO" id="GO:0006382">
    <property type="term" value="P:adenosine to inosine editing"/>
    <property type="evidence" value="ECO:0007669"/>
    <property type="project" value="TreeGrafter"/>
</dbReference>
<protein>
    <recommendedName>
        <fullName evidence="1">A to I editase domain-containing protein</fullName>
    </recommendedName>
</protein>
<dbReference type="EMBL" id="KN832989">
    <property type="protein sequence ID" value="KIM83877.1"/>
    <property type="molecule type" value="Genomic_DNA"/>
</dbReference>
<accession>A0A0C3C2S2</accession>
<name>A0A0C3C2S2_PILCF</name>
<dbReference type="PANTHER" id="PTHR10910">
    <property type="entry name" value="EUKARYOTE SPECIFIC DSRNA BINDING PROTEIN"/>
    <property type="match status" value="1"/>
</dbReference>
<dbReference type="SMART" id="SM00552">
    <property type="entry name" value="ADEAMc"/>
    <property type="match status" value="1"/>
</dbReference>
<sequence>MAVGPDEISLHTLELYSSLAFSPPPGQFTVVASLVLASSLTLKSISLATGSKCLPIVRLPNQGDALHDSHAEILARRAAIRWFLEEITRSVAGSSSQWIERQHDGRYALQNGVHMHMYISTPPCGDASTRFLASFQDEKMAALKDSTEFPVLPPNSASRGRDNYSLYGVLRTKPGRADSPPTASMSCSDKIALWNVLGFQGALASRILQPMYISSIIIGEVPVSMQDRVREDCERALWGRLRDLYDLPPGYQLRRPNILFTSLAFRHSRTSLASTHVTSNSCNESLCWVADSAHPHDVLINGMKRGVPPKHRHNPKFRPQCSKICLFQLYRRTSSILGLLPEPDTITYSECKQSMSEYQAAKLAVTGENGPFSGWIKSGKQCESFNADGECQELGLS</sequence>
<dbReference type="FunCoup" id="A0A0C3C2S2">
    <property type="interactions" value="437"/>
</dbReference>
<dbReference type="AlphaFoldDB" id="A0A0C3C2S2"/>
<feature type="domain" description="A to I editase" evidence="1">
    <location>
        <begin position="46"/>
        <end position="385"/>
    </location>
</feature>
<dbReference type="GO" id="GO:0005737">
    <property type="term" value="C:cytoplasm"/>
    <property type="evidence" value="ECO:0007669"/>
    <property type="project" value="TreeGrafter"/>
</dbReference>
<keyword evidence="3" id="KW-1185">Reference proteome</keyword>
<reference evidence="2 3" key="1">
    <citation type="submission" date="2014-04" db="EMBL/GenBank/DDBJ databases">
        <authorList>
            <consortium name="DOE Joint Genome Institute"/>
            <person name="Kuo A."/>
            <person name="Tarkka M."/>
            <person name="Buscot F."/>
            <person name="Kohler A."/>
            <person name="Nagy L.G."/>
            <person name="Floudas D."/>
            <person name="Copeland A."/>
            <person name="Barry K.W."/>
            <person name="Cichocki N."/>
            <person name="Veneault-Fourrey C."/>
            <person name="LaButti K."/>
            <person name="Lindquist E.A."/>
            <person name="Lipzen A."/>
            <person name="Lundell T."/>
            <person name="Morin E."/>
            <person name="Murat C."/>
            <person name="Sun H."/>
            <person name="Tunlid A."/>
            <person name="Henrissat B."/>
            <person name="Grigoriev I.V."/>
            <person name="Hibbett D.S."/>
            <person name="Martin F."/>
            <person name="Nordberg H.P."/>
            <person name="Cantor M.N."/>
            <person name="Hua S.X."/>
        </authorList>
    </citation>
    <scope>NUCLEOTIDE SEQUENCE [LARGE SCALE GENOMIC DNA]</scope>
    <source>
        <strain evidence="2 3">F 1598</strain>
    </source>
</reference>
<proteinExistence type="predicted"/>
<dbReference type="InParanoid" id="A0A0C3C2S2"/>
<dbReference type="Proteomes" id="UP000054166">
    <property type="component" value="Unassembled WGS sequence"/>
</dbReference>
<dbReference type="GO" id="GO:0005730">
    <property type="term" value="C:nucleolus"/>
    <property type="evidence" value="ECO:0007669"/>
    <property type="project" value="TreeGrafter"/>
</dbReference>
<dbReference type="GO" id="GO:0003725">
    <property type="term" value="F:double-stranded RNA binding"/>
    <property type="evidence" value="ECO:0007669"/>
    <property type="project" value="TreeGrafter"/>
</dbReference>
<dbReference type="PROSITE" id="PS50141">
    <property type="entry name" value="A_DEAMIN_EDITASE"/>
    <property type="match status" value="1"/>
</dbReference>
<dbReference type="Pfam" id="PF02137">
    <property type="entry name" value="A_deamin"/>
    <property type="match status" value="1"/>
</dbReference>
<dbReference type="HOGENOM" id="CLU_005382_5_1_1"/>
<dbReference type="OrthoDB" id="10268011at2759"/>
<organism evidence="2 3">
    <name type="scientific">Piloderma croceum (strain F 1598)</name>
    <dbReference type="NCBI Taxonomy" id="765440"/>
    <lineage>
        <taxon>Eukaryota</taxon>
        <taxon>Fungi</taxon>
        <taxon>Dikarya</taxon>
        <taxon>Basidiomycota</taxon>
        <taxon>Agaricomycotina</taxon>
        <taxon>Agaricomycetes</taxon>
        <taxon>Agaricomycetidae</taxon>
        <taxon>Atheliales</taxon>
        <taxon>Atheliaceae</taxon>
        <taxon>Piloderma</taxon>
    </lineage>
</organism>
<reference evidence="3" key="2">
    <citation type="submission" date="2015-01" db="EMBL/GenBank/DDBJ databases">
        <title>Evolutionary Origins and Diversification of the Mycorrhizal Mutualists.</title>
        <authorList>
            <consortium name="DOE Joint Genome Institute"/>
            <consortium name="Mycorrhizal Genomics Consortium"/>
            <person name="Kohler A."/>
            <person name="Kuo A."/>
            <person name="Nagy L.G."/>
            <person name="Floudas D."/>
            <person name="Copeland A."/>
            <person name="Barry K.W."/>
            <person name="Cichocki N."/>
            <person name="Veneault-Fourrey C."/>
            <person name="LaButti K."/>
            <person name="Lindquist E.A."/>
            <person name="Lipzen A."/>
            <person name="Lundell T."/>
            <person name="Morin E."/>
            <person name="Murat C."/>
            <person name="Riley R."/>
            <person name="Ohm R."/>
            <person name="Sun H."/>
            <person name="Tunlid A."/>
            <person name="Henrissat B."/>
            <person name="Grigoriev I.V."/>
            <person name="Hibbett D.S."/>
            <person name="Martin F."/>
        </authorList>
    </citation>
    <scope>NUCLEOTIDE SEQUENCE [LARGE SCALE GENOMIC DNA]</scope>
    <source>
        <strain evidence="3">F 1598</strain>
    </source>
</reference>
<dbReference type="STRING" id="765440.A0A0C3C2S2"/>
<evidence type="ECO:0000313" key="2">
    <source>
        <dbReference type="EMBL" id="KIM83877.1"/>
    </source>
</evidence>
<dbReference type="InterPro" id="IPR002466">
    <property type="entry name" value="A_deamin"/>
</dbReference>
<gene>
    <name evidence="2" type="ORF">PILCRDRAFT_97010</name>
</gene>